<dbReference type="SUPFAM" id="SSF52540">
    <property type="entry name" value="P-loop containing nucleoside triphosphate hydrolases"/>
    <property type="match status" value="1"/>
</dbReference>
<dbReference type="PANTHER" id="PTHR36978">
    <property type="entry name" value="P-LOOP CONTAINING NUCLEOTIDE TRIPHOSPHATE HYDROLASE"/>
    <property type="match status" value="1"/>
</dbReference>
<evidence type="ECO:0000313" key="2">
    <source>
        <dbReference type="Proteomes" id="UP001474120"/>
    </source>
</evidence>
<dbReference type="InterPro" id="IPR027417">
    <property type="entry name" value="P-loop_NTPase"/>
</dbReference>
<dbReference type="PANTHER" id="PTHR36978:SF4">
    <property type="entry name" value="P-LOOP CONTAINING NUCLEOSIDE TRIPHOSPHATE HYDROLASE PROTEIN"/>
    <property type="match status" value="1"/>
</dbReference>
<keyword evidence="2" id="KW-1185">Reference proteome</keyword>
<gene>
    <name evidence="1" type="ORF">AABB81_06215</name>
</gene>
<proteinExistence type="predicted"/>
<comment type="caution">
    <text evidence="1">The sequence shown here is derived from an EMBL/GenBank/DDBJ whole genome shotgun (WGS) entry which is preliminary data.</text>
</comment>
<reference evidence="1 2" key="1">
    <citation type="submission" date="2024-04" db="EMBL/GenBank/DDBJ databases">
        <title>whole genome sequencing of Lutimonas vermicola strain IMCC1616.</title>
        <authorList>
            <person name="Bae S.S."/>
        </authorList>
    </citation>
    <scope>NUCLEOTIDE SEQUENCE [LARGE SCALE GENOMIC DNA]</scope>
    <source>
        <strain evidence="1 2">IMCC1616</strain>
    </source>
</reference>
<organism evidence="1 2">
    <name type="scientific">Lutimonas vermicola</name>
    <dbReference type="NCBI Taxonomy" id="414288"/>
    <lineage>
        <taxon>Bacteria</taxon>
        <taxon>Pseudomonadati</taxon>
        <taxon>Bacteroidota</taxon>
        <taxon>Flavobacteriia</taxon>
        <taxon>Flavobacteriales</taxon>
        <taxon>Flavobacteriaceae</taxon>
        <taxon>Lutimonas</taxon>
    </lineage>
</organism>
<dbReference type="Proteomes" id="UP001474120">
    <property type="component" value="Unassembled WGS sequence"/>
</dbReference>
<accession>A0ABU9KZD8</accession>
<dbReference type="EMBL" id="JBCDNA010000001">
    <property type="protein sequence ID" value="MEL4455484.1"/>
    <property type="molecule type" value="Genomic_DNA"/>
</dbReference>
<sequence>MNKRIIDTYLEIKHESVIAKAKLRKSDYGAKVFCIGFNKTGTTSLGKSLVQLGYRNFSFNRVIWRRKYANNRIEDILKIASKFDSFDDLPWLKEDMIPLLDKTFPSSKFIYLERDEESWKNSMYHWTYKKTGVYPNIDDKIKEFKAHRDFVFDYFRNRPNEDFIILNIRDKMGFKKLADFLGKESISDKFPHFNKT</sequence>
<dbReference type="Pfam" id="PF17784">
    <property type="entry name" value="Sulfotransfer_4"/>
    <property type="match status" value="1"/>
</dbReference>
<dbReference type="Gene3D" id="3.40.50.300">
    <property type="entry name" value="P-loop containing nucleotide triphosphate hydrolases"/>
    <property type="match status" value="1"/>
</dbReference>
<protein>
    <submittedName>
        <fullName evidence="1">Sulfotransferase</fullName>
    </submittedName>
</protein>
<dbReference type="RefSeq" id="WP_342159318.1">
    <property type="nucleotide sequence ID" value="NZ_JBCDNA010000001.1"/>
</dbReference>
<name>A0ABU9KZD8_9FLAO</name>
<dbReference type="InterPro" id="IPR040632">
    <property type="entry name" value="Sulfotransfer_4"/>
</dbReference>
<evidence type="ECO:0000313" key="1">
    <source>
        <dbReference type="EMBL" id="MEL4455484.1"/>
    </source>
</evidence>